<dbReference type="Proteomes" id="UP000782312">
    <property type="component" value="Unassembled WGS sequence"/>
</dbReference>
<reference evidence="1" key="1">
    <citation type="submission" date="2020-07" db="EMBL/GenBank/DDBJ databases">
        <title>Huge and variable diversity of episymbiotic CPR bacteria and DPANN archaea in groundwater ecosystems.</title>
        <authorList>
            <person name="He C.Y."/>
            <person name="Keren R."/>
            <person name="Whittaker M."/>
            <person name="Farag I.F."/>
            <person name="Doudna J."/>
            <person name="Cate J.H.D."/>
            <person name="Banfield J.F."/>
        </authorList>
    </citation>
    <scope>NUCLEOTIDE SEQUENCE</scope>
    <source>
        <strain evidence="1">NC_groundwater_763_Ag_S-0.2um_68_21</strain>
    </source>
</reference>
<sequence length="68" mass="7537">MAEQFAIWVCPNCNRTFREHVFGEGTSMSGPTCNSCCVALVPPHALEGEEEAYSEQKEERAGVVAREF</sequence>
<evidence type="ECO:0000313" key="2">
    <source>
        <dbReference type="Proteomes" id="UP000782312"/>
    </source>
</evidence>
<gene>
    <name evidence="1" type="ORF">HYZ11_10410</name>
</gene>
<protein>
    <submittedName>
        <fullName evidence="1">Uncharacterized protein</fullName>
    </submittedName>
</protein>
<evidence type="ECO:0000313" key="1">
    <source>
        <dbReference type="EMBL" id="MBI3128004.1"/>
    </source>
</evidence>
<comment type="caution">
    <text evidence="1">The sequence shown here is derived from an EMBL/GenBank/DDBJ whole genome shotgun (WGS) entry which is preliminary data.</text>
</comment>
<dbReference type="EMBL" id="JACPUR010000022">
    <property type="protein sequence ID" value="MBI3128004.1"/>
    <property type="molecule type" value="Genomic_DNA"/>
</dbReference>
<accession>A0A932MM86</accession>
<name>A0A932MM86_UNCTE</name>
<organism evidence="1 2">
    <name type="scientific">Tectimicrobiota bacterium</name>
    <dbReference type="NCBI Taxonomy" id="2528274"/>
    <lineage>
        <taxon>Bacteria</taxon>
        <taxon>Pseudomonadati</taxon>
        <taxon>Nitrospinota/Tectimicrobiota group</taxon>
        <taxon>Candidatus Tectimicrobiota</taxon>
    </lineage>
</organism>
<proteinExistence type="predicted"/>
<dbReference type="AlphaFoldDB" id="A0A932MM86"/>